<dbReference type="GO" id="GO:0001682">
    <property type="term" value="P:tRNA 5'-leader removal"/>
    <property type="evidence" value="ECO:0007669"/>
    <property type="project" value="UniProtKB-UniRule"/>
</dbReference>
<keyword evidence="5 6" id="KW-0378">Hydrolase</keyword>
<keyword evidence="2 6" id="KW-0819">tRNA processing</keyword>
<keyword evidence="4 6" id="KW-0255">Endonuclease</keyword>
<dbReference type="NCBIfam" id="NF046110">
    <property type="entry name" value="RNaseP1Mthb"/>
    <property type="match status" value="1"/>
</dbReference>
<comment type="catalytic activity">
    <reaction evidence="6">
        <text>Endonucleolytic cleavage of RNA, removing 5'-extranucleotides from tRNA precursor.</text>
        <dbReference type="EC" id="3.1.26.5"/>
    </reaction>
</comment>
<dbReference type="GO" id="GO:0005737">
    <property type="term" value="C:cytoplasm"/>
    <property type="evidence" value="ECO:0007669"/>
    <property type="project" value="UniProtKB-SubCell"/>
</dbReference>
<comment type="similarity">
    <text evidence="6">Belongs to the eukaryotic/archaeal RNase P protein component 1 family.</text>
</comment>
<dbReference type="InterPro" id="IPR023538">
    <property type="entry name" value="RNP1"/>
</dbReference>
<gene>
    <name evidence="6" type="primary">rnp1</name>
    <name evidence="7" type="ORF">HA299_01905</name>
</gene>
<evidence type="ECO:0000256" key="2">
    <source>
        <dbReference type="ARBA" id="ARBA00022694"/>
    </source>
</evidence>
<dbReference type="GO" id="GO:0003723">
    <property type="term" value="F:RNA binding"/>
    <property type="evidence" value="ECO:0007669"/>
    <property type="project" value="InterPro"/>
</dbReference>
<keyword evidence="1 6" id="KW-0963">Cytoplasm</keyword>
<evidence type="ECO:0000256" key="6">
    <source>
        <dbReference type="HAMAP-Rule" id="MF_00754"/>
    </source>
</evidence>
<dbReference type="AlphaFoldDB" id="A0A832VZI5"/>
<accession>A0A832VZI5</accession>
<evidence type="ECO:0000256" key="4">
    <source>
        <dbReference type="ARBA" id="ARBA00022759"/>
    </source>
</evidence>
<comment type="subcellular location">
    <subcellularLocation>
        <location evidence="6">Cytoplasm</location>
    </subcellularLocation>
</comment>
<comment type="subunit">
    <text evidence="6">Consists of a catalytic RNA component and at least 4-5 protein subunits.</text>
</comment>
<dbReference type="Gene3D" id="2.30.30.210">
    <property type="entry name" value="Ribonuclease P/MRP, subunit p29"/>
    <property type="match status" value="1"/>
</dbReference>
<dbReference type="InterPro" id="IPR023534">
    <property type="entry name" value="Rof/RNase_P-like"/>
</dbReference>
<dbReference type="GO" id="GO:0030677">
    <property type="term" value="C:ribonuclease P complex"/>
    <property type="evidence" value="ECO:0007669"/>
    <property type="project" value="UniProtKB-UniRule"/>
</dbReference>
<dbReference type="InterPro" id="IPR002730">
    <property type="entry name" value="Rpp29/RNP1"/>
</dbReference>
<reference evidence="7" key="1">
    <citation type="journal article" date="2020" name="bioRxiv">
        <title>A rank-normalized archaeal taxonomy based on genome phylogeny resolves widespread incomplete and uneven classifications.</title>
        <authorList>
            <person name="Rinke C."/>
            <person name="Chuvochina M."/>
            <person name="Mussig A.J."/>
            <person name="Chaumeil P.-A."/>
            <person name="Waite D.W."/>
            <person name="Whitman W.B."/>
            <person name="Parks D.H."/>
            <person name="Hugenholtz P."/>
        </authorList>
    </citation>
    <scope>NUCLEOTIDE SEQUENCE</scope>
    <source>
        <strain evidence="7">UBA12518</strain>
    </source>
</reference>
<organism evidence="7 8">
    <name type="scientific">Methermicoccus shengliensis</name>
    <dbReference type="NCBI Taxonomy" id="660064"/>
    <lineage>
        <taxon>Archaea</taxon>
        <taxon>Methanobacteriati</taxon>
        <taxon>Methanobacteriota</taxon>
        <taxon>Stenosarchaea group</taxon>
        <taxon>Methanomicrobia</taxon>
        <taxon>Methanosarcinales</taxon>
        <taxon>Methermicoccaceae</taxon>
        <taxon>Methermicoccus</taxon>
    </lineage>
</organism>
<sequence>MITPSNLPSHELMGLKVKVEHSTNPCLEGIEGRVVDETQRILVIEEPSGRRVRVPKDVCTFVFELPPRVRVSGRLLVGRPEDRISKRYRR</sequence>
<comment type="function">
    <text evidence="6">Part of ribonuclease P, a protein complex that generates mature tRNA molecules by cleaving their 5'-ends.</text>
</comment>
<keyword evidence="3 6" id="KW-0540">Nuclease</keyword>
<evidence type="ECO:0000256" key="5">
    <source>
        <dbReference type="ARBA" id="ARBA00022801"/>
    </source>
</evidence>
<dbReference type="SUPFAM" id="SSF101744">
    <property type="entry name" value="Rof/RNase P subunit-like"/>
    <property type="match status" value="1"/>
</dbReference>
<evidence type="ECO:0000313" key="7">
    <source>
        <dbReference type="EMBL" id="HIH69365.1"/>
    </source>
</evidence>
<dbReference type="HAMAP" id="MF_00754">
    <property type="entry name" value="RNase_P_1"/>
    <property type="match status" value="1"/>
</dbReference>
<dbReference type="InterPro" id="IPR036980">
    <property type="entry name" value="RNase_P/MRP_Rpp29_sf"/>
</dbReference>
<dbReference type="EMBL" id="DUIH01000009">
    <property type="protein sequence ID" value="HIH69365.1"/>
    <property type="molecule type" value="Genomic_DNA"/>
</dbReference>
<dbReference type="RefSeq" id="WP_042685434.1">
    <property type="nucleotide sequence ID" value="NZ_DUIH01000009.1"/>
</dbReference>
<protein>
    <recommendedName>
        <fullName evidence="6">Ribonuclease P protein component 1</fullName>
        <shortName evidence="6">RNase P component 1</shortName>
        <ecNumber evidence="6">3.1.26.5</ecNumber>
    </recommendedName>
    <alternativeName>
        <fullName evidence="6">Rpp29</fullName>
    </alternativeName>
</protein>
<name>A0A832VZI5_9EURY</name>
<evidence type="ECO:0000256" key="3">
    <source>
        <dbReference type="ARBA" id="ARBA00022722"/>
    </source>
</evidence>
<comment type="caution">
    <text evidence="7">The sequence shown here is derived from an EMBL/GenBank/DDBJ whole genome shotgun (WGS) entry which is preliminary data.</text>
</comment>
<dbReference type="Pfam" id="PF01868">
    <property type="entry name" value="RNase_P-MRP_p29"/>
    <property type="match status" value="1"/>
</dbReference>
<dbReference type="EC" id="3.1.26.5" evidence="6"/>
<dbReference type="GO" id="GO:0004526">
    <property type="term" value="F:ribonuclease P activity"/>
    <property type="evidence" value="ECO:0007669"/>
    <property type="project" value="UniProtKB-UniRule"/>
</dbReference>
<dbReference type="Proteomes" id="UP000600363">
    <property type="component" value="Unassembled WGS sequence"/>
</dbReference>
<dbReference type="SMART" id="SM00538">
    <property type="entry name" value="POP4"/>
    <property type="match status" value="1"/>
</dbReference>
<evidence type="ECO:0000256" key="1">
    <source>
        <dbReference type="ARBA" id="ARBA00022490"/>
    </source>
</evidence>
<proteinExistence type="inferred from homology"/>
<evidence type="ECO:0000313" key="8">
    <source>
        <dbReference type="Proteomes" id="UP000600363"/>
    </source>
</evidence>